<dbReference type="Pfam" id="PF04304">
    <property type="entry name" value="DUF454"/>
    <property type="match status" value="1"/>
</dbReference>
<organism evidence="1 2">
    <name type="scientific">Frigidibacter mobilis</name>
    <dbReference type="NCBI Taxonomy" id="1335048"/>
    <lineage>
        <taxon>Bacteria</taxon>
        <taxon>Pseudomonadati</taxon>
        <taxon>Pseudomonadota</taxon>
        <taxon>Alphaproteobacteria</taxon>
        <taxon>Rhodobacterales</taxon>
        <taxon>Paracoccaceae</taxon>
        <taxon>Frigidibacter</taxon>
    </lineage>
</organism>
<dbReference type="Proteomes" id="UP000076128">
    <property type="component" value="Chromosome"/>
</dbReference>
<dbReference type="AlphaFoldDB" id="A0A159Z8A3"/>
<dbReference type="PANTHER" id="PTHR35813">
    <property type="entry name" value="INNER MEMBRANE PROTEIN YBAN"/>
    <property type="match status" value="1"/>
</dbReference>
<gene>
    <name evidence="1" type="ORF">AKL17_4543</name>
</gene>
<reference evidence="1 2" key="1">
    <citation type="submission" date="2015-09" db="EMBL/GenBank/DDBJ databases">
        <title>Complete genome sequence of Defluviimonas alba cai42t isolated from an oilfield in Xinjiang.</title>
        <authorList>
            <person name="Geng S."/>
            <person name="Pan X."/>
            <person name="Wu X."/>
        </authorList>
    </citation>
    <scope>NUCLEOTIDE SEQUENCE [LARGE SCALE GENOMIC DNA]</scope>
    <source>
        <strain evidence="2">cai42</strain>
    </source>
</reference>
<sequence>MRIFWASLGWIALLCGLIGAALPLIPTVPFVLLAAFAFARSSERVHDWLLAHPVFGPSILDWRERGAISLTGKRWATASFAVSIGLGIWMGLPAYALAMQGLALACTAAFIWSRPSA</sequence>
<accession>A0A159Z8A3</accession>
<dbReference type="RefSeq" id="WP_066817391.1">
    <property type="nucleotide sequence ID" value="NZ_CP012661.1"/>
</dbReference>
<dbReference type="EMBL" id="CP012661">
    <property type="protein sequence ID" value="AMY71755.1"/>
    <property type="molecule type" value="Genomic_DNA"/>
</dbReference>
<name>A0A159Z8A3_9RHOB</name>
<evidence type="ECO:0000313" key="1">
    <source>
        <dbReference type="EMBL" id="AMY71755.1"/>
    </source>
</evidence>
<dbReference type="PANTHER" id="PTHR35813:SF1">
    <property type="entry name" value="INNER MEMBRANE PROTEIN YBAN"/>
    <property type="match status" value="1"/>
</dbReference>
<proteinExistence type="predicted"/>
<protein>
    <recommendedName>
        <fullName evidence="3">DUF454 domain-containing protein</fullName>
    </recommendedName>
</protein>
<evidence type="ECO:0000313" key="2">
    <source>
        <dbReference type="Proteomes" id="UP000076128"/>
    </source>
</evidence>
<dbReference type="OrthoDB" id="9816293at2"/>
<dbReference type="STRING" id="1335048.AKL17_4543"/>
<keyword evidence="2" id="KW-1185">Reference proteome</keyword>
<dbReference type="GO" id="GO:0005886">
    <property type="term" value="C:plasma membrane"/>
    <property type="evidence" value="ECO:0007669"/>
    <property type="project" value="TreeGrafter"/>
</dbReference>
<evidence type="ECO:0008006" key="3">
    <source>
        <dbReference type="Google" id="ProtNLM"/>
    </source>
</evidence>
<dbReference type="InterPro" id="IPR007401">
    <property type="entry name" value="DUF454"/>
</dbReference>
<dbReference type="KEGG" id="daa:AKL17_4543"/>
<dbReference type="PIRSF" id="PIRSF016789">
    <property type="entry name" value="DUF454"/>
    <property type="match status" value="1"/>
</dbReference>